<dbReference type="EMBL" id="U49456">
    <property type="protein sequence ID" value="AAO21099.1"/>
    <property type="molecule type" value="Genomic_DNA"/>
</dbReference>
<protein>
    <submittedName>
        <fullName evidence="1">Uncharacterized protein</fullName>
    </submittedName>
</protein>
<dbReference type="RefSeq" id="WP_176455311.1">
    <property type="nucleotide sequence ID" value="NZ_LN846932.1"/>
</dbReference>
<reference evidence="1" key="1">
    <citation type="submission" date="1996-02" db="EMBL/GenBank/DDBJ databases">
        <authorList>
            <person name="Quadri L.E.N."/>
            <person name="Stiles M.E."/>
        </authorList>
    </citation>
    <scope>NUCLEOTIDE SEQUENCE</scope>
    <source>
        <strain evidence="1">LV17B</strain>
        <plasmid evidence="1">pCP40</plasmid>
    </source>
</reference>
<sequence length="80" mass="9148">MDIHLGNIDNGSAIYRIGIGGIVTVVWLQFDDEGNFFIKNESDMEDSILLLENEFKPKIRAFIESTNDLIHTAYLMENNK</sequence>
<evidence type="ECO:0000313" key="2">
    <source>
        <dbReference type="EMBL" id="CRI06723.1"/>
    </source>
</evidence>
<evidence type="ECO:0000313" key="3">
    <source>
        <dbReference type="Proteomes" id="UP000464233"/>
    </source>
</evidence>
<organism evidence="1">
    <name type="scientific">Carnobacterium maltaromaticum</name>
    <name type="common">Carnobacterium piscicola</name>
    <dbReference type="NCBI Taxonomy" id="2751"/>
    <lineage>
        <taxon>Bacteria</taxon>
        <taxon>Bacillati</taxon>
        <taxon>Bacillota</taxon>
        <taxon>Bacilli</taxon>
        <taxon>Lactobacillales</taxon>
        <taxon>Carnobacteriaceae</taxon>
        <taxon>Carnobacterium</taxon>
    </lineage>
</organism>
<reference evidence="2 3" key="2">
    <citation type="submission" date="2015-04" db="EMBL/GenBank/DDBJ databases">
        <title>Carnobacterium maltaromaticum LMA28 complete chromosome sequence.</title>
        <authorList>
            <person name="Borges F."/>
            <person name="Cailliez-Grimal C."/>
        </authorList>
    </citation>
    <scope>NUCLEOTIDE SEQUENCE [LARGE SCALE GENOMIC DNA]</scope>
    <source>
        <strain evidence="2 3">LMA28</strain>
        <plasmid evidence="3">Chromosome</plasmid>
        <plasmid evidence="2">LMA_pa</plasmid>
    </source>
</reference>
<reference evidence="2 3" key="3">
    <citation type="submission" date="2015-04" db="EMBL/GenBank/DDBJ databases">
        <title>Carnobacterium maltaromaticum LMA28 plasmids.</title>
        <authorList>
            <person name="Cailliez-Grimal C."/>
            <person name="Iskandar C."/>
        </authorList>
    </citation>
    <scope>NUCLEOTIDE SEQUENCE [LARGE SCALE GENOMIC DNA]</scope>
    <source>
        <strain evidence="2 3">LMA28</strain>
        <plasmid evidence="3">Chromosome</plasmid>
        <plasmid evidence="2">LMA_pa</plasmid>
    </source>
</reference>
<dbReference type="Proteomes" id="UP000464233">
    <property type="component" value="Plasmid LMA_pa"/>
</dbReference>
<evidence type="ECO:0000313" key="1">
    <source>
        <dbReference type="EMBL" id="AAO21099.1"/>
    </source>
</evidence>
<keyword evidence="1" id="KW-0614">Plasmid</keyword>
<geneLocation type="plasmid" evidence="2">
    <name>LMA_pa</name>
</geneLocation>
<dbReference type="AlphaFoldDB" id="Q84EC6"/>
<geneLocation type="plasmid" evidence="1">
    <name>pCP40</name>
</geneLocation>
<gene>
    <name evidence="2" type="ORF">BN424_pa0058</name>
</gene>
<name>Q84EC6_CARML</name>
<accession>Q84EC6</accession>
<dbReference type="EMBL" id="LN846932">
    <property type="protein sequence ID" value="CRI06723.1"/>
    <property type="molecule type" value="Genomic_DNA"/>
</dbReference>
<proteinExistence type="predicted"/>